<protein>
    <submittedName>
        <fullName evidence="1">Uncharacterized protein</fullName>
    </submittedName>
</protein>
<gene>
    <name evidence="1" type="ORF">CEXT_585121</name>
</gene>
<keyword evidence="2" id="KW-1185">Reference proteome</keyword>
<accession>A0AAV4QF52</accession>
<sequence>MLSLTSRMTEECRHPDVIFGIIHFHIPLSRWAVQAQSGLFQSTLKLLHICHCSGKTMMSEIPNIEHDWPKRKVAFGI</sequence>
<evidence type="ECO:0000313" key="1">
    <source>
        <dbReference type="EMBL" id="GIY07942.1"/>
    </source>
</evidence>
<evidence type="ECO:0000313" key="2">
    <source>
        <dbReference type="Proteomes" id="UP001054945"/>
    </source>
</evidence>
<dbReference type="EMBL" id="BPLR01006178">
    <property type="protein sequence ID" value="GIY07942.1"/>
    <property type="molecule type" value="Genomic_DNA"/>
</dbReference>
<dbReference type="AlphaFoldDB" id="A0AAV4QF52"/>
<name>A0AAV4QF52_CAEEX</name>
<dbReference type="Proteomes" id="UP001054945">
    <property type="component" value="Unassembled WGS sequence"/>
</dbReference>
<comment type="caution">
    <text evidence="1">The sequence shown here is derived from an EMBL/GenBank/DDBJ whole genome shotgun (WGS) entry which is preliminary data.</text>
</comment>
<reference evidence="1 2" key="1">
    <citation type="submission" date="2021-06" db="EMBL/GenBank/DDBJ databases">
        <title>Caerostris extrusa draft genome.</title>
        <authorList>
            <person name="Kono N."/>
            <person name="Arakawa K."/>
        </authorList>
    </citation>
    <scope>NUCLEOTIDE SEQUENCE [LARGE SCALE GENOMIC DNA]</scope>
</reference>
<organism evidence="1 2">
    <name type="scientific">Caerostris extrusa</name>
    <name type="common">Bark spider</name>
    <name type="synonym">Caerostris bankana</name>
    <dbReference type="NCBI Taxonomy" id="172846"/>
    <lineage>
        <taxon>Eukaryota</taxon>
        <taxon>Metazoa</taxon>
        <taxon>Ecdysozoa</taxon>
        <taxon>Arthropoda</taxon>
        <taxon>Chelicerata</taxon>
        <taxon>Arachnida</taxon>
        <taxon>Araneae</taxon>
        <taxon>Araneomorphae</taxon>
        <taxon>Entelegynae</taxon>
        <taxon>Araneoidea</taxon>
        <taxon>Araneidae</taxon>
        <taxon>Caerostris</taxon>
    </lineage>
</organism>
<proteinExistence type="predicted"/>